<protein>
    <submittedName>
        <fullName evidence="2">Nitrogenase molybdenum-iron protein alpha/beta chain NifD</fullName>
    </submittedName>
</protein>
<dbReference type="PANTHER" id="PTHR42846">
    <property type="entry name" value="NI-SIROHYDROCHLORIN A,C-DIAMIDE REDUCTIVE CYCLASE COMPLEX, COMPONENT CFBD"/>
    <property type="match status" value="1"/>
</dbReference>
<dbReference type="AlphaFoldDB" id="A0A1Y3GGP5"/>
<gene>
    <name evidence="2" type="ORF">AMET1_0164</name>
</gene>
<reference evidence="2 3" key="1">
    <citation type="submission" date="2016-12" db="EMBL/GenBank/DDBJ databases">
        <title>Discovery of methanogenic haloarchaea.</title>
        <authorList>
            <person name="Sorokin D.Y."/>
            <person name="Makarova K.S."/>
            <person name="Abbas B."/>
            <person name="Ferrer M."/>
            <person name="Golyshin P.N."/>
        </authorList>
    </citation>
    <scope>NUCLEOTIDE SEQUENCE [LARGE SCALE GENOMIC DNA]</scope>
    <source>
        <strain evidence="2">AMET1</strain>
    </source>
</reference>
<dbReference type="Gene3D" id="3.40.50.1980">
    <property type="entry name" value="Nitrogenase molybdenum iron protein domain"/>
    <property type="match status" value="1"/>
</dbReference>
<dbReference type="InterPro" id="IPR052673">
    <property type="entry name" value="Ni-siroh_cyclase_CfbD"/>
</dbReference>
<dbReference type="SUPFAM" id="SSF53807">
    <property type="entry name" value="Helical backbone' metal receptor"/>
    <property type="match status" value="1"/>
</dbReference>
<dbReference type="NCBIfam" id="TIGR03282">
    <property type="entry name" value="methan_mark_13"/>
    <property type="match status" value="1"/>
</dbReference>
<dbReference type="Pfam" id="PF00148">
    <property type="entry name" value="Oxidored_nitro"/>
    <property type="match status" value="1"/>
</dbReference>
<sequence length="344" mass="37569">MRDFDVDLIVMHGPPGCSFKHGRLLEEDGVVVLTSAMGEDNFVFGGEDKLVETIERGIDRFDPDLVGVVGTCASMIIGEDLGSTVEKVDCDVPILTVDVHSGFRDNTTGVKMTLDRALEIGLVGEDEVSRQKEMLEQASIVEKRLGSANDEYIPPSDGDLKLKVCRELVSLIEKGSKGVVVLNAKKETSYIFADVLHAVNQVKEEVNPGSSLINIGNLDSGRGLPRVRENAETVGRQLKEFGVELDFVSGSLDEYPVAGERAKNWILDNHPDYDYIVLLGVPHAVEISDGPVISVTNGPRGVVPLKNDLGHDYVVVEKDLHTKCMGLREIDSSRTGMTLRELLE</sequence>
<accession>A0A1Y3GGP5</accession>
<proteinExistence type="predicted"/>
<evidence type="ECO:0000259" key="1">
    <source>
        <dbReference type="Pfam" id="PF00148"/>
    </source>
</evidence>
<dbReference type="EMBL" id="MRZU01000002">
    <property type="protein sequence ID" value="OUJ19493.1"/>
    <property type="molecule type" value="Genomic_DNA"/>
</dbReference>
<dbReference type="PANTHER" id="PTHR42846:SF1">
    <property type="entry name" value="NI-SIROHYDROCHLORIN A,C-DIAMIDE REDUCTIVE CYCLASE COMPLEX, COMPONENT CFBD"/>
    <property type="match status" value="1"/>
</dbReference>
<comment type="caution">
    <text evidence="2">The sequence shown here is derived from an EMBL/GenBank/DDBJ whole genome shotgun (WGS) entry which is preliminary data.</text>
</comment>
<name>A0A1Y3GGP5_9EURY</name>
<feature type="domain" description="Nitrogenase/oxidoreductase component 1" evidence="1">
    <location>
        <begin position="8"/>
        <end position="119"/>
    </location>
</feature>
<dbReference type="Proteomes" id="UP000195137">
    <property type="component" value="Unassembled WGS sequence"/>
</dbReference>
<organism evidence="2 3">
    <name type="scientific">Methanonatronarchaeum thermophilum</name>
    <dbReference type="NCBI Taxonomy" id="1927129"/>
    <lineage>
        <taxon>Archaea</taxon>
        <taxon>Methanobacteriati</taxon>
        <taxon>Methanobacteriota</taxon>
        <taxon>Methanonatronarchaeia</taxon>
        <taxon>Methanonatronarchaeales</taxon>
        <taxon>Methanonatronarchaeaceae</taxon>
        <taxon>Methanonatronarchaeum</taxon>
    </lineage>
</organism>
<dbReference type="GO" id="GO:0016491">
    <property type="term" value="F:oxidoreductase activity"/>
    <property type="evidence" value="ECO:0007669"/>
    <property type="project" value="InterPro"/>
</dbReference>
<dbReference type="InterPro" id="IPR000510">
    <property type="entry name" value="Nase/OxRdtase_comp1"/>
</dbReference>
<evidence type="ECO:0000313" key="3">
    <source>
        <dbReference type="Proteomes" id="UP000195137"/>
    </source>
</evidence>
<dbReference type="InterPro" id="IPR017675">
    <property type="entry name" value="CfbD"/>
</dbReference>
<keyword evidence="3" id="KW-1185">Reference proteome</keyword>
<evidence type="ECO:0000313" key="2">
    <source>
        <dbReference type="EMBL" id="OUJ19493.1"/>
    </source>
</evidence>